<dbReference type="InterPro" id="IPR025429">
    <property type="entry name" value="DUF4165"/>
</dbReference>
<accession>A0AAU8BT34</accession>
<keyword evidence="1" id="KW-0732">Signal</keyword>
<sequence>MHKILFATIVVVLISFGARADVVEFSFVDTNGDQRHTSAQGYINPSSDVGVLLSAGLDRRVRLTVRQQNGGVAYQRFRVYHRR</sequence>
<keyword evidence="3" id="KW-0614">Plasmid</keyword>
<dbReference type="KEGG" id="vck:PG915_23940"/>
<gene>
    <name evidence="3" type="ORF">PG915_23940</name>
</gene>
<dbReference type="EMBL" id="CP115922">
    <property type="protein sequence ID" value="XCD19216.1"/>
    <property type="molecule type" value="Genomic_DNA"/>
</dbReference>
<feature type="signal peptide" evidence="1">
    <location>
        <begin position="1"/>
        <end position="20"/>
    </location>
</feature>
<organism evidence="3">
    <name type="scientific">Vibrio chaetopteri</name>
    <dbReference type="NCBI Taxonomy" id="3016528"/>
    <lineage>
        <taxon>Bacteria</taxon>
        <taxon>Pseudomonadati</taxon>
        <taxon>Pseudomonadota</taxon>
        <taxon>Gammaproteobacteria</taxon>
        <taxon>Vibrionales</taxon>
        <taxon>Vibrionaceae</taxon>
        <taxon>Vibrio</taxon>
    </lineage>
</organism>
<proteinExistence type="predicted"/>
<feature type="domain" description="DUF4165" evidence="2">
    <location>
        <begin position="18"/>
        <end position="67"/>
    </location>
</feature>
<feature type="chain" id="PRO_5043482015" evidence="1">
    <location>
        <begin position="21"/>
        <end position="83"/>
    </location>
</feature>
<evidence type="ECO:0000313" key="3">
    <source>
        <dbReference type="EMBL" id="XCD19216.1"/>
    </source>
</evidence>
<dbReference type="AlphaFoldDB" id="A0AAU8BT34"/>
<geneLocation type="plasmid" evidence="3">
    <name>p1</name>
</geneLocation>
<name>A0AAU8BT34_9VIBR</name>
<dbReference type="RefSeq" id="WP_353500335.1">
    <property type="nucleotide sequence ID" value="NZ_CP115922.1"/>
</dbReference>
<protein>
    <submittedName>
        <fullName evidence="3">DUF4165 domain-containing protein</fullName>
    </submittedName>
</protein>
<reference evidence="3" key="1">
    <citation type="submission" date="2023-01" db="EMBL/GenBank/DDBJ databases">
        <title>Vibrio sp. CB1-14 genome sequencing.</title>
        <authorList>
            <person name="Otstavnykh N."/>
            <person name="Isaeva M."/>
            <person name="Meleshko D."/>
        </authorList>
    </citation>
    <scope>NUCLEOTIDE SEQUENCE</scope>
    <source>
        <strain evidence="3">CB1-14</strain>
        <plasmid evidence="3">p1</plasmid>
    </source>
</reference>
<evidence type="ECO:0000256" key="1">
    <source>
        <dbReference type="SAM" id="SignalP"/>
    </source>
</evidence>
<dbReference type="Pfam" id="PF13752">
    <property type="entry name" value="DUF4165"/>
    <property type="match status" value="1"/>
</dbReference>
<evidence type="ECO:0000259" key="2">
    <source>
        <dbReference type="Pfam" id="PF13752"/>
    </source>
</evidence>